<dbReference type="EMBL" id="GL385402">
    <property type="protein sequence ID" value="EJT70278.1"/>
    <property type="molecule type" value="Genomic_DNA"/>
</dbReference>
<accession>J3PG25</accession>
<feature type="compositionally biased region" description="Low complexity" evidence="1">
    <location>
        <begin position="31"/>
        <end position="57"/>
    </location>
</feature>
<evidence type="ECO:0000313" key="3">
    <source>
        <dbReference type="EnsemblFungi" id="EJT70278"/>
    </source>
</evidence>
<reference evidence="2" key="2">
    <citation type="submission" date="2010-07" db="EMBL/GenBank/DDBJ databases">
        <authorList>
            <consortium name="The Broad Institute Genome Sequencing Platform"/>
            <consortium name="Broad Institute Genome Sequencing Center for Infectious Disease"/>
            <person name="Ma L.-J."/>
            <person name="Dead R."/>
            <person name="Young S."/>
            <person name="Zeng Q."/>
            <person name="Koehrsen M."/>
            <person name="Alvarado L."/>
            <person name="Berlin A."/>
            <person name="Chapman S.B."/>
            <person name="Chen Z."/>
            <person name="Freedman E."/>
            <person name="Gellesch M."/>
            <person name="Goldberg J."/>
            <person name="Griggs A."/>
            <person name="Gujja S."/>
            <person name="Heilman E.R."/>
            <person name="Heiman D."/>
            <person name="Hepburn T."/>
            <person name="Howarth C."/>
            <person name="Jen D."/>
            <person name="Larson L."/>
            <person name="Mehta T."/>
            <person name="Neiman D."/>
            <person name="Pearson M."/>
            <person name="Roberts A."/>
            <person name="Saif S."/>
            <person name="Shea T."/>
            <person name="Shenoy N."/>
            <person name="Sisk P."/>
            <person name="Stolte C."/>
            <person name="Sykes S."/>
            <person name="Walk T."/>
            <person name="White J."/>
            <person name="Yandava C."/>
            <person name="Haas B."/>
            <person name="Nusbaum C."/>
            <person name="Birren B."/>
        </authorList>
    </citation>
    <scope>NUCLEOTIDE SEQUENCE</scope>
    <source>
        <strain evidence="2">R3-111a-1</strain>
    </source>
</reference>
<feature type="region of interest" description="Disordered" evidence="1">
    <location>
        <begin position="1"/>
        <end position="65"/>
    </location>
</feature>
<dbReference type="GeneID" id="20352909"/>
<protein>
    <submittedName>
        <fullName evidence="2 3">Uncharacterized protein</fullName>
    </submittedName>
</protein>
<sequence length="158" mass="15309">MLKALEKRGPSGGNRNGGNGNGGRGNGGSGVSNAGCGSRGNSGSSGSSNSGGDWSRNGNGGGGGESGGFRRLYRRLVCFGFIPSGAGKAGFPAGGRGAWGAQGAGCWNCWNPVRAAAAGGALLRAEGLIKRACATLKGAVGNGMLAGVVGFEEGCMLL</sequence>
<dbReference type="Proteomes" id="UP000006039">
    <property type="component" value="Unassembled WGS sequence"/>
</dbReference>
<reference evidence="4" key="1">
    <citation type="submission" date="2010-07" db="EMBL/GenBank/DDBJ databases">
        <title>The genome sequence of Gaeumannomyces graminis var. tritici strain R3-111a-1.</title>
        <authorList>
            <consortium name="The Broad Institute Genome Sequencing Platform"/>
            <person name="Ma L.-J."/>
            <person name="Dead R."/>
            <person name="Young S."/>
            <person name="Zeng Q."/>
            <person name="Koehrsen M."/>
            <person name="Alvarado L."/>
            <person name="Berlin A."/>
            <person name="Chapman S.B."/>
            <person name="Chen Z."/>
            <person name="Freedman E."/>
            <person name="Gellesch M."/>
            <person name="Goldberg J."/>
            <person name="Griggs A."/>
            <person name="Gujja S."/>
            <person name="Heilman E.R."/>
            <person name="Heiman D."/>
            <person name="Hepburn T."/>
            <person name="Howarth C."/>
            <person name="Jen D."/>
            <person name="Larson L."/>
            <person name="Mehta T."/>
            <person name="Neiman D."/>
            <person name="Pearson M."/>
            <person name="Roberts A."/>
            <person name="Saif S."/>
            <person name="Shea T."/>
            <person name="Shenoy N."/>
            <person name="Sisk P."/>
            <person name="Stolte C."/>
            <person name="Sykes S."/>
            <person name="Walk T."/>
            <person name="White J."/>
            <person name="Yandava C."/>
            <person name="Haas B."/>
            <person name="Nusbaum C."/>
            <person name="Birren B."/>
        </authorList>
    </citation>
    <scope>NUCLEOTIDE SEQUENCE [LARGE SCALE GENOMIC DNA]</scope>
    <source>
        <strain evidence="4">R3-111a-1</strain>
    </source>
</reference>
<keyword evidence="4" id="KW-1185">Reference proteome</keyword>
<feature type="compositionally biased region" description="Gly residues" evidence="1">
    <location>
        <begin position="10"/>
        <end position="30"/>
    </location>
</feature>
<dbReference type="HOGENOM" id="CLU_1669498_0_0_1"/>
<evidence type="ECO:0000313" key="2">
    <source>
        <dbReference type="EMBL" id="EJT70278.1"/>
    </source>
</evidence>
<gene>
    <name evidence="3" type="primary">20352909</name>
    <name evidence="2" type="ORF">GGTG_12451</name>
</gene>
<organism evidence="2">
    <name type="scientific">Gaeumannomyces tritici (strain R3-111a-1)</name>
    <name type="common">Wheat and barley take-all root rot fungus</name>
    <name type="synonym">Gaeumannomyces graminis var. tritici</name>
    <dbReference type="NCBI Taxonomy" id="644352"/>
    <lineage>
        <taxon>Eukaryota</taxon>
        <taxon>Fungi</taxon>
        <taxon>Dikarya</taxon>
        <taxon>Ascomycota</taxon>
        <taxon>Pezizomycotina</taxon>
        <taxon>Sordariomycetes</taxon>
        <taxon>Sordariomycetidae</taxon>
        <taxon>Magnaporthales</taxon>
        <taxon>Magnaporthaceae</taxon>
        <taxon>Gaeumannomyces</taxon>
    </lineage>
</organism>
<dbReference type="RefSeq" id="XP_009228612.1">
    <property type="nucleotide sequence ID" value="XM_009230348.1"/>
</dbReference>
<evidence type="ECO:0000256" key="1">
    <source>
        <dbReference type="SAM" id="MobiDB-lite"/>
    </source>
</evidence>
<dbReference type="AlphaFoldDB" id="J3PG25"/>
<reference evidence="3" key="5">
    <citation type="submission" date="2018-04" db="UniProtKB">
        <authorList>
            <consortium name="EnsemblFungi"/>
        </authorList>
    </citation>
    <scope>IDENTIFICATION</scope>
    <source>
        <strain evidence="3">R3-111a-1</strain>
    </source>
</reference>
<reference evidence="3" key="4">
    <citation type="journal article" date="2015" name="G3 (Bethesda)">
        <title>Genome sequences of three phytopathogenic species of the Magnaporthaceae family of fungi.</title>
        <authorList>
            <person name="Okagaki L.H."/>
            <person name="Nunes C.C."/>
            <person name="Sailsbery J."/>
            <person name="Clay B."/>
            <person name="Brown D."/>
            <person name="John T."/>
            <person name="Oh Y."/>
            <person name="Young N."/>
            <person name="Fitzgerald M."/>
            <person name="Haas B.J."/>
            <person name="Zeng Q."/>
            <person name="Young S."/>
            <person name="Adiconis X."/>
            <person name="Fan L."/>
            <person name="Levin J.Z."/>
            <person name="Mitchell T.K."/>
            <person name="Okubara P.A."/>
            <person name="Farman M.L."/>
            <person name="Kohn L.M."/>
            <person name="Birren B."/>
            <person name="Ma L.-J."/>
            <person name="Dean R.A."/>
        </authorList>
    </citation>
    <scope>NUCLEOTIDE SEQUENCE</scope>
    <source>
        <strain evidence="3">R3-111a-1</strain>
    </source>
</reference>
<name>J3PG25_GAET3</name>
<proteinExistence type="predicted"/>
<evidence type="ECO:0000313" key="4">
    <source>
        <dbReference type="Proteomes" id="UP000006039"/>
    </source>
</evidence>
<dbReference type="EnsemblFungi" id="EJT70278">
    <property type="protein sequence ID" value="EJT70278"/>
    <property type="gene ID" value="GGTG_12451"/>
</dbReference>
<reference evidence="2" key="3">
    <citation type="submission" date="2010-09" db="EMBL/GenBank/DDBJ databases">
        <title>Annotation of Gaeumannomyces graminis var. tritici R3-111a-1.</title>
        <authorList>
            <consortium name="The Broad Institute Genome Sequencing Platform"/>
            <person name="Ma L.-J."/>
            <person name="Dead R."/>
            <person name="Young S.K."/>
            <person name="Zeng Q."/>
            <person name="Gargeya S."/>
            <person name="Fitzgerald M."/>
            <person name="Haas B."/>
            <person name="Abouelleil A."/>
            <person name="Alvarado L."/>
            <person name="Arachchi H.M."/>
            <person name="Berlin A."/>
            <person name="Brown A."/>
            <person name="Chapman S.B."/>
            <person name="Chen Z."/>
            <person name="Dunbar C."/>
            <person name="Freedman E."/>
            <person name="Gearin G."/>
            <person name="Gellesch M."/>
            <person name="Goldberg J."/>
            <person name="Griggs A."/>
            <person name="Gujja S."/>
            <person name="Heiman D."/>
            <person name="Howarth C."/>
            <person name="Larson L."/>
            <person name="Lui A."/>
            <person name="MacDonald P.J.P."/>
            <person name="Mehta T."/>
            <person name="Montmayeur A."/>
            <person name="Murphy C."/>
            <person name="Neiman D."/>
            <person name="Pearson M."/>
            <person name="Priest M."/>
            <person name="Roberts A."/>
            <person name="Saif S."/>
            <person name="Shea T."/>
            <person name="Shenoy N."/>
            <person name="Sisk P."/>
            <person name="Stolte C."/>
            <person name="Sykes S."/>
            <person name="Yandava C."/>
            <person name="Wortman J."/>
            <person name="Nusbaum C."/>
            <person name="Birren B."/>
        </authorList>
    </citation>
    <scope>NUCLEOTIDE SEQUENCE</scope>
    <source>
        <strain evidence="2">R3-111a-1</strain>
    </source>
</reference>
<dbReference type="VEuPathDB" id="FungiDB:GGTG_12451"/>